<evidence type="ECO:0000259" key="9">
    <source>
        <dbReference type="Pfam" id="PF25975"/>
    </source>
</evidence>
<keyword evidence="3" id="KW-0812">Transmembrane</keyword>
<dbReference type="Pfam" id="PF19335">
    <property type="entry name" value="HMBD"/>
    <property type="match status" value="1"/>
</dbReference>
<gene>
    <name evidence="10" type="ORF">FHS56_001321</name>
</gene>
<dbReference type="Gene3D" id="6.10.140.730">
    <property type="match status" value="1"/>
</dbReference>
<feature type="domain" description="Heavy metal binding" evidence="5">
    <location>
        <begin position="52"/>
        <end position="78"/>
    </location>
</feature>
<dbReference type="GO" id="GO:0046914">
    <property type="term" value="F:transition metal ion binding"/>
    <property type="evidence" value="ECO:0007669"/>
    <property type="project" value="TreeGrafter"/>
</dbReference>
<dbReference type="GO" id="GO:0060003">
    <property type="term" value="P:copper ion export"/>
    <property type="evidence" value="ECO:0007669"/>
    <property type="project" value="TreeGrafter"/>
</dbReference>
<feature type="domain" description="CusB-like three alpha-helical bundle" evidence="6">
    <location>
        <begin position="167"/>
        <end position="217"/>
    </location>
</feature>
<evidence type="ECO:0000256" key="3">
    <source>
        <dbReference type="SAM" id="Phobius"/>
    </source>
</evidence>
<dbReference type="InterPro" id="IPR058649">
    <property type="entry name" value="CzcB_C"/>
</dbReference>
<evidence type="ECO:0000313" key="10">
    <source>
        <dbReference type="EMBL" id="NIK73808.1"/>
    </source>
</evidence>
<dbReference type="EMBL" id="JAASRN010000002">
    <property type="protein sequence ID" value="NIK73808.1"/>
    <property type="molecule type" value="Genomic_DNA"/>
</dbReference>
<dbReference type="RefSeq" id="WP_166919073.1">
    <property type="nucleotide sequence ID" value="NZ_JAASRN010000002.1"/>
</dbReference>
<dbReference type="GO" id="GO:0022857">
    <property type="term" value="F:transmembrane transporter activity"/>
    <property type="evidence" value="ECO:0007669"/>
    <property type="project" value="InterPro"/>
</dbReference>
<dbReference type="InterPro" id="IPR058790">
    <property type="entry name" value="BSH_CusB"/>
</dbReference>
<dbReference type="AlphaFoldDB" id="A0A846MQ95"/>
<dbReference type="Pfam" id="PF11827">
    <property type="entry name" value="DUF3347"/>
    <property type="match status" value="1"/>
</dbReference>
<comment type="similarity">
    <text evidence="1">Belongs to the membrane fusion protein (MFP) (TC 8.A.1) family.</text>
</comment>
<dbReference type="InterPro" id="IPR021782">
    <property type="entry name" value="DUF3347"/>
</dbReference>
<dbReference type="Gene3D" id="2.40.420.20">
    <property type="match status" value="1"/>
</dbReference>
<sequence>MKTILRYLKGRRLQALFLFVAGWMVGYWLSRSTPAQEPVAHEEHEHTQAPMWTCSMHPQIRQNEAGKCPLCGMDLVPAPALDDGGHASAYAVKMTPTAMALAQVQTFKVKKGKLFKPLRLNGQVAVNEQSVATQPAHIPGRVERLLVNFTGQYVQRGQVMAYIYSPELISAQEELLQAVRLQGEASPLAQAAKEKLRSWKLSDQQIAHILAAGSVQTVFPVLATTTGYVLRKQVNVGDYVNTGQSLFEIADLSTVWILLDVYEEDLPWIQPGMRLSYHVQALPGNTFEGTVDYVDPVVDPQSRVARARVVQANPGGQLKPGMLVVAEGQAGHKQAPQSLIVPKTAVMWTGKRSLVYVMSRSQEAVYFEMREVVLGLSLGDDYEIESGLQEGEEVVVHATFAIDAAAQLAGKPSMMNRQGGVMLSPHMHHGGTHGATPSTTSQAVPSALREPLRQLLDDYDQLKNALVEDKPAVARKAAQGMLNHLKQVPMETWEEEMHRFGMPQAERIGEAATTIAKAQNIEDMRRAFLTLSDAFIAWASRLPVAEDTLYLQYCPMASNNKGGYWLSREKNIQNPYFGSTMLRCGSVKQTLTPAK</sequence>
<name>A0A846MQ95_9BACT</name>
<keyword evidence="3" id="KW-0472">Membrane</keyword>
<dbReference type="PANTHER" id="PTHR30097:SF4">
    <property type="entry name" value="SLR6042 PROTEIN"/>
    <property type="match status" value="1"/>
</dbReference>
<dbReference type="FunFam" id="2.40.30.170:FF:000010">
    <property type="entry name" value="Efflux RND transporter periplasmic adaptor subunit"/>
    <property type="match status" value="1"/>
</dbReference>
<evidence type="ECO:0000259" key="5">
    <source>
        <dbReference type="Pfam" id="PF19335"/>
    </source>
</evidence>
<evidence type="ECO:0000259" key="8">
    <source>
        <dbReference type="Pfam" id="PF25954"/>
    </source>
</evidence>
<keyword evidence="11" id="KW-1185">Reference proteome</keyword>
<feature type="domain" description="CusB-like beta-barrel" evidence="8">
    <location>
        <begin position="254"/>
        <end position="325"/>
    </location>
</feature>
<reference evidence="10 11" key="1">
    <citation type="submission" date="2020-03" db="EMBL/GenBank/DDBJ databases">
        <title>Genomic Encyclopedia of Type Strains, Phase IV (KMG-IV): sequencing the most valuable type-strain genomes for metagenomic binning, comparative biology and taxonomic classification.</title>
        <authorList>
            <person name="Goeker M."/>
        </authorList>
    </citation>
    <scope>NUCLEOTIDE SEQUENCE [LARGE SCALE GENOMIC DNA]</scope>
    <source>
        <strain evidence="10 11">DSM 5718</strain>
    </source>
</reference>
<dbReference type="SUPFAM" id="SSF111369">
    <property type="entry name" value="HlyD-like secretion proteins"/>
    <property type="match status" value="1"/>
</dbReference>
<accession>A0A846MQ95</accession>
<comment type="caution">
    <text evidence="10">The sequence shown here is derived from an EMBL/GenBank/DDBJ whole genome shotgun (WGS) entry which is preliminary data.</text>
</comment>
<dbReference type="Pfam" id="PF25975">
    <property type="entry name" value="CzcB_C"/>
    <property type="match status" value="1"/>
</dbReference>
<evidence type="ECO:0000256" key="2">
    <source>
        <dbReference type="ARBA" id="ARBA00022448"/>
    </source>
</evidence>
<evidence type="ECO:0000256" key="1">
    <source>
        <dbReference type="ARBA" id="ARBA00009477"/>
    </source>
</evidence>
<dbReference type="InterPro" id="IPR058792">
    <property type="entry name" value="Beta-barrel_RND_2"/>
</dbReference>
<dbReference type="InterPro" id="IPR051909">
    <property type="entry name" value="MFP_Cation_Efflux"/>
</dbReference>
<keyword evidence="3" id="KW-1133">Transmembrane helix</keyword>
<keyword evidence="2" id="KW-0813">Transport</keyword>
<proteinExistence type="inferred from homology"/>
<dbReference type="Pfam" id="PF25954">
    <property type="entry name" value="Beta-barrel_RND_2"/>
    <property type="match status" value="1"/>
</dbReference>
<feature type="transmembrane region" description="Helical" evidence="3">
    <location>
        <begin position="12"/>
        <end position="29"/>
    </location>
</feature>
<dbReference type="InterPro" id="IPR006143">
    <property type="entry name" value="RND_pump_MFP"/>
</dbReference>
<dbReference type="Pfam" id="PF25919">
    <property type="entry name" value="BSH_CusB"/>
    <property type="match status" value="1"/>
</dbReference>
<protein>
    <submittedName>
        <fullName evidence="10">Cu(I)/Ag(I) efflux system membrane fusion protein</fullName>
    </submittedName>
</protein>
<evidence type="ECO:0000259" key="4">
    <source>
        <dbReference type="Pfam" id="PF11827"/>
    </source>
</evidence>
<feature type="domain" description="CusB-like barrel-sandwich hybrid" evidence="7">
    <location>
        <begin position="136"/>
        <end position="250"/>
    </location>
</feature>
<dbReference type="GO" id="GO:0016020">
    <property type="term" value="C:membrane"/>
    <property type="evidence" value="ECO:0007669"/>
    <property type="project" value="InterPro"/>
</dbReference>
<dbReference type="InterPro" id="IPR058791">
    <property type="entry name" value="3HB_CusB"/>
</dbReference>
<evidence type="ECO:0000259" key="6">
    <source>
        <dbReference type="Pfam" id="PF25869"/>
    </source>
</evidence>
<organism evidence="10 11">
    <name type="scientific">Thermonema lapsum</name>
    <dbReference type="NCBI Taxonomy" id="28195"/>
    <lineage>
        <taxon>Bacteria</taxon>
        <taxon>Pseudomonadati</taxon>
        <taxon>Bacteroidota</taxon>
        <taxon>Cytophagia</taxon>
        <taxon>Cytophagales</taxon>
        <taxon>Thermonemataceae</taxon>
        <taxon>Thermonema</taxon>
    </lineage>
</organism>
<dbReference type="Pfam" id="PF25869">
    <property type="entry name" value="3HB_CusB"/>
    <property type="match status" value="1"/>
</dbReference>
<dbReference type="Proteomes" id="UP000537126">
    <property type="component" value="Unassembled WGS sequence"/>
</dbReference>
<dbReference type="InterPro" id="IPR045800">
    <property type="entry name" value="HMBD"/>
</dbReference>
<evidence type="ECO:0000313" key="11">
    <source>
        <dbReference type="Proteomes" id="UP000537126"/>
    </source>
</evidence>
<dbReference type="GO" id="GO:0015679">
    <property type="term" value="P:plasma membrane copper ion transport"/>
    <property type="evidence" value="ECO:0007669"/>
    <property type="project" value="TreeGrafter"/>
</dbReference>
<dbReference type="NCBIfam" id="TIGR01730">
    <property type="entry name" value="RND_mfp"/>
    <property type="match status" value="1"/>
</dbReference>
<dbReference type="Gene3D" id="2.40.30.170">
    <property type="match status" value="1"/>
</dbReference>
<dbReference type="GO" id="GO:0030288">
    <property type="term" value="C:outer membrane-bounded periplasmic space"/>
    <property type="evidence" value="ECO:0007669"/>
    <property type="project" value="TreeGrafter"/>
</dbReference>
<feature type="domain" description="CzcB-like C-terminal circularly permuted SH3-like" evidence="9">
    <location>
        <begin position="340"/>
        <end position="402"/>
    </location>
</feature>
<evidence type="ECO:0000259" key="7">
    <source>
        <dbReference type="Pfam" id="PF25919"/>
    </source>
</evidence>
<feature type="domain" description="DUF3347" evidence="4">
    <location>
        <begin position="456"/>
        <end position="539"/>
    </location>
</feature>
<dbReference type="PANTHER" id="PTHR30097">
    <property type="entry name" value="CATION EFFLUX SYSTEM PROTEIN CUSB"/>
    <property type="match status" value="1"/>
</dbReference>